<evidence type="ECO:0000256" key="3">
    <source>
        <dbReference type="ARBA" id="ARBA00022692"/>
    </source>
</evidence>
<dbReference type="GO" id="GO:0017004">
    <property type="term" value="P:cytochrome complex assembly"/>
    <property type="evidence" value="ECO:0007669"/>
    <property type="project" value="InterPro"/>
</dbReference>
<dbReference type="Pfam" id="PF02683">
    <property type="entry name" value="DsbD_TM"/>
    <property type="match status" value="1"/>
</dbReference>
<gene>
    <name evidence="8" type="ORF">HQM25_00945</name>
</gene>
<organism evidence="8 9">
    <name type="scientific">Microbacterium hominis</name>
    <dbReference type="NCBI Taxonomy" id="162426"/>
    <lineage>
        <taxon>Bacteria</taxon>
        <taxon>Bacillati</taxon>
        <taxon>Actinomycetota</taxon>
        <taxon>Actinomycetes</taxon>
        <taxon>Micrococcales</taxon>
        <taxon>Microbacteriaceae</taxon>
        <taxon>Microbacterium</taxon>
    </lineage>
</organism>
<evidence type="ECO:0000313" key="8">
    <source>
        <dbReference type="EMBL" id="QKJ18118.1"/>
    </source>
</evidence>
<dbReference type="GO" id="GO:0016020">
    <property type="term" value="C:membrane"/>
    <property type="evidence" value="ECO:0007669"/>
    <property type="project" value="UniProtKB-SubCell"/>
</dbReference>
<feature type="transmembrane region" description="Helical" evidence="6">
    <location>
        <begin position="52"/>
        <end position="69"/>
    </location>
</feature>
<sequence>MLALTLVSFAAGVLTVLAPCVLPLLPVIVGGTAVRAGGGDAAAAERQWFRPLVIAAALAVSVVAFTLLLKATSALLGVPGWVWQTVSGVIVAVLGLSMLFPTLWERLTVAAGWQAGGGRLLDRGYRRGGLTGDIALGAALGPAFSSCSPTYALIVATVLPASFAAGVVYTTAYAVGLALALLAIAIAGTALVRRLGWLADPHGVFRRGMGGVLLVVGVAVALGWDRLLQAWILEQGWYGPIENLERMLLG</sequence>
<dbReference type="InterPro" id="IPR051790">
    <property type="entry name" value="Cytochrome_c-biogenesis_DsbD"/>
</dbReference>
<accession>A0A7D4PZI6</accession>
<feature type="transmembrane region" description="Helical" evidence="6">
    <location>
        <begin position="175"/>
        <end position="192"/>
    </location>
</feature>
<reference evidence="8 9" key="1">
    <citation type="submission" date="2020-05" db="EMBL/GenBank/DDBJ databases">
        <title>Strain PA2F3 complete genome.</title>
        <authorList>
            <person name="Kim Y.-S."/>
            <person name="Kim S.-J."/>
            <person name="Jung H.-k."/>
            <person name="Kim S.-E."/>
            <person name="Kim K.-H."/>
        </authorList>
    </citation>
    <scope>NUCLEOTIDE SEQUENCE [LARGE SCALE GENOMIC DNA]</scope>
    <source>
        <strain evidence="8 9">PA2F3</strain>
    </source>
</reference>
<dbReference type="PANTHER" id="PTHR31272:SF9">
    <property type="entry name" value="BLL1027 PROTEIN"/>
    <property type="match status" value="1"/>
</dbReference>
<dbReference type="PANTHER" id="PTHR31272">
    <property type="entry name" value="CYTOCHROME C-TYPE BIOGENESIS PROTEIN HI_1454-RELATED"/>
    <property type="match status" value="1"/>
</dbReference>
<comment type="similarity">
    <text evidence="2">Belongs to the DsbD family.</text>
</comment>
<dbReference type="EMBL" id="CP054038">
    <property type="protein sequence ID" value="QKJ18118.1"/>
    <property type="molecule type" value="Genomic_DNA"/>
</dbReference>
<evidence type="ECO:0000256" key="1">
    <source>
        <dbReference type="ARBA" id="ARBA00004141"/>
    </source>
</evidence>
<dbReference type="Proteomes" id="UP000502498">
    <property type="component" value="Chromosome"/>
</dbReference>
<evidence type="ECO:0000256" key="4">
    <source>
        <dbReference type="ARBA" id="ARBA00022989"/>
    </source>
</evidence>
<evidence type="ECO:0000256" key="5">
    <source>
        <dbReference type="ARBA" id="ARBA00023136"/>
    </source>
</evidence>
<feature type="transmembrane region" description="Helical" evidence="6">
    <location>
        <begin position="204"/>
        <end position="224"/>
    </location>
</feature>
<keyword evidence="5 6" id="KW-0472">Membrane</keyword>
<evidence type="ECO:0000256" key="2">
    <source>
        <dbReference type="ARBA" id="ARBA00006143"/>
    </source>
</evidence>
<evidence type="ECO:0000313" key="9">
    <source>
        <dbReference type="Proteomes" id="UP000502498"/>
    </source>
</evidence>
<name>A0A7D4PZI6_9MICO</name>
<dbReference type="InterPro" id="IPR003834">
    <property type="entry name" value="Cyt_c_assmbl_TM_dom"/>
</dbReference>
<comment type="subcellular location">
    <subcellularLocation>
        <location evidence="1">Membrane</location>
        <topology evidence="1">Multi-pass membrane protein</topology>
    </subcellularLocation>
</comment>
<protein>
    <submittedName>
        <fullName evidence="8">Cytochrome C biogenesis protein</fullName>
    </submittedName>
</protein>
<feature type="domain" description="Cytochrome C biogenesis protein transmembrane" evidence="7">
    <location>
        <begin position="4"/>
        <end position="206"/>
    </location>
</feature>
<proteinExistence type="inferred from homology"/>
<dbReference type="AlphaFoldDB" id="A0A7D4PZI6"/>
<evidence type="ECO:0000259" key="7">
    <source>
        <dbReference type="Pfam" id="PF02683"/>
    </source>
</evidence>
<keyword evidence="3 6" id="KW-0812">Transmembrane</keyword>
<feature type="transmembrane region" description="Helical" evidence="6">
    <location>
        <begin position="81"/>
        <end position="104"/>
    </location>
</feature>
<keyword evidence="4 6" id="KW-1133">Transmembrane helix</keyword>
<evidence type="ECO:0000256" key="6">
    <source>
        <dbReference type="SAM" id="Phobius"/>
    </source>
</evidence>
<dbReference type="RefSeq" id="WP_172988498.1">
    <property type="nucleotide sequence ID" value="NZ_CP054038.1"/>
</dbReference>